<dbReference type="SUPFAM" id="SSF53098">
    <property type="entry name" value="Ribonuclease H-like"/>
    <property type="match status" value="1"/>
</dbReference>
<dbReference type="NCBIfam" id="TIGR02250">
    <property type="entry name" value="FCP1_euk"/>
    <property type="match status" value="1"/>
</dbReference>
<sequence>MEEDEAIISDEEDDEEPSEDGEVVIKFTHLGMGFFVSRFDSRTGFEDVLKGGPWFIGEHFLSFRPWVSNFRASEASVSSVAIWVRLPELPVEYYHKDSLLHIRSGLGPVLRVDFNTAAGTRGRFARLCIQLDLDKPLARTIRVGKTKLAVIYEGIGLLCFHYGRIGHWSERCPSRVLEEDENPIDTTTTGDHEVGTEDAAAAPGRANELGASDRGVVTSGVQGHGQTSQQFKYSSLDKGKFKQSARLGKFSASRLSKPKPKSAKMPSFFGLSKPNSKLIEPICLPPFLLSLSVLKSLNPKVEMTSTCWGIFPLFKASPSWKIRLGAQSIRIDEDVIELIRKDPLHVWGWYDAEIAQAWSEIAPAAQVENCLDLLRLTDMVWLQEISLFWNFLTDIPRIDGIHCPLRVRWQPLQELRFVQFLEEVYCATLLVFEEQKVLLSTPIHFNWLRREGFIEYRFTLKVTRNNMWEMWPEKAWNLLEAEGTLFPTTNPPFMSSSEIGVNVLIWNCRGVLNLCFRKALLDTLHINNPKILILTETRLSGDRAAELARSFPFDGFLCTNTIGFTWGLDRVLANPDWWILFPEASVTHLTRTHSDHCPVLLTLCPHIPCILPRPFRFESIWFFHVDFLSVVEKAWAIPALTLSITFAIFAALVSVWNKSKFGNIFHRKKLILARLNGVQCALTSSPSESLYRIEKSLREDYFVILKLEEELWALKFRVGWVVEGDRNTKFFHTSTIVRRRANKIVRLRNSVGEWIIDSELIRLHIQQGVSDQEALSLTAQVDAKDVKMSLWSLKAFKAPGPDGLHPGFFQKCWPTVGDLVVNEVRQIFSSGKMPDWKAIKTSRSGPSFSHLFFADDLLLCAEASTSCYHTITRILEDFCLQSGQKVNLSKSKVFFSPNVNHLLRNHLCGILGVSSTPNLGRVILVQSVTSAIPAYYMQNVALHIRICSNLDTLNRDFLWGSTDKRKKMHMYYPNGIMDERLRTRRNGSSNWKGLRKGHEVFGKGLRWVVNNGHEIFFWHDLWVGDCPIRTLVHGPLSSWEDSLRVCDVVEGVSMWNLSILSLDIPTCTREAIKAISVCSNRPLADKRVWNTVGGLAGGGGVICNHVGDWVGGFSRAIGATTSVWVELRALKDGLKLAIDLGILNLEIEMDSLVAVPNESFELCSLKHIFREDNGYADLLAKAGCAQTPNFISFSNAPVLEWNNCEEIEKETLGKMGKEETKVEDVEEGEISDTASVEEISEEDFIKQETSKVSAKPKAEARVWTMQDLYKYQVSRGYASNLYSLAWAQAVQNKPLNEVFVMEVEKDEKSKRSSSTTTTVVVEKKNAKEVEEVVIEDSGDEMDVEKEEGELEEGEIDLDLDSETVEKAVEVKVEEEEVVSSSESVNVEMSEIDSKERELEKRVDSIREALESVTVIEAEKSFEEVCSRVHSTLESLREVFSGLIVPAKDDLVQLSFTAIQAVHNVFCSMNNSQKEQNRGNLLRLISNVKNCDSHLFSSEQMKEIEVMKPSVDSVDVLLSTRAGNIEKQISAIDGANNKDSDAATKNAGHELTSSNKLFSDSVAVGFSVQNNANMLAEGLKPGGSSFKFRGALLPLLDLHKDHDADSLPSPTREAPSCFPVNKAVAVGDGMAKSVLPTAKLGHETEDSKLKLYETDALKAVSSYQQKFSRSSFFTSDMLPSPTPSEEGDDGDGDTSGEVSSSFAIGNVRNVNPPILGRPIAPSMEISSMQGPIAVVSAAPTTSGSNPIVKTSAKSRDPRLRLANSDVSALDLNQRSLSMVHNAPKVESVGTISSRKQKTVDEPSLEGPALKRQRNGLENPGIVRDVKTVSGSGGWLEDTGLVGPQIMNRNHSMENAETDPRKMVNAVSCPSTSCANTNVTISGNEQVSVTGTSTTASLPALLKDIAVNPSMLINILKVGQQHRLLAAEAQQKSADPAKSMTQPLSSNSILGAGPLVNVAPLKASGLLQKPAGTLQVPSQIASMSLQEDMGKIRMKPRDPRRILHGNALQKSPSLGHEQLKIIVPPISSTQASKDNLNVQKQEGQGQADTKSVPSQSVTPPDIARQFTKSLKNIADIMSVSQASTTVPMLSQNISSEAVAVKSDKVDVKAIASNAEDQRTGTSSVPEAGVVAASRSENSWEDVEHLFEGYDDQQKAAIHRERSRRIEEQKKMFSANKLCLVLDLDHTLLNSAKFGEVDPVHDEILRKKEEQDREKPWRHLFRFPHMAMWTKLRPGIWNFLEKASKLYELHLYTMGNKLYATEMAKVLDPKGVLFAGRVISRGDDGDPFDGDERVPKSKDLEGVLGLESGVVIIDDSVRVWPHNKLNLIVVERYTYFPCSRRQFGLQGPSLLEIDHDERTEDGTLASSLAVIEKIHQLFFSHQSLDEADVRTILATEQRKILGGCRIVFSRVFPVGEANPHLHPLWQTAEQFGATSWGLSPLRLFKQKTLGICLMP</sequence>
<evidence type="ECO:0000256" key="1">
    <source>
        <dbReference type="ARBA" id="ARBA00004123"/>
    </source>
</evidence>
<organism evidence="9">
    <name type="scientific">Fagus sylvatica</name>
    <name type="common">Beechnut</name>
    <dbReference type="NCBI Taxonomy" id="28930"/>
    <lineage>
        <taxon>Eukaryota</taxon>
        <taxon>Viridiplantae</taxon>
        <taxon>Streptophyta</taxon>
        <taxon>Embryophyta</taxon>
        <taxon>Tracheophyta</taxon>
        <taxon>Spermatophyta</taxon>
        <taxon>Magnoliopsida</taxon>
        <taxon>eudicotyledons</taxon>
        <taxon>Gunneridae</taxon>
        <taxon>Pentapetalae</taxon>
        <taxon>rosids</taxon>
        <taxon>fabids</taxon>
        <taxon>Fagales</taxon>
        <taxon>Fagaceae</taxon>
        <taxon>Fagus</taxon>
    </lineage>
</organism>
<evidence type="ECO:0000313" key="9">
    <source>
        <dbReference type="EMBL" id="SPD19220.1"/>
    </source>
</evidence>
<dbReference type="InterPro" id="IPR057473">
    <property type="entry name" value="ARM_CPL3"/>
</dbReference>
<comment type="catalytic activity">
    <reaction evidence="6">
        <text>O-phospho-L-threonyl-[protein] + H2O = L-threonyl-[protein] + phosphate</text>
        <dbReference type="Rhea" id="RHEA:47004"/>
        <dbReference type="Rhea" id="RHEA-COMP:11060"/>
        <dbReference type="Rhea" id="RHEA-COMP:11605"/>
        <dbReference type="ChEBI" id="CHEBI:15377"/>
        <dbReference type="ChEBI" id="CHEBI:30013"/>
        <dbReference type="ChEBI" id="CHEBI:43474"/>
        <dbReference type="ChEBI" id="CHEBI:61977"/>
        <dbReference type="EC" id="3.1.3.16"/>
    </reaction>
</comment>
<evidence type="ECO:0000256" key="6">
    <source>
        <dbReference type="ARBA" id="ARBA00048336"/>
    </source>
</evidence>
<dbReference type="CDD" id="cd06222">
    <property type="entry name" value="RNase_H_like"/>
    <property type="match status" value="1"/>
</dbReference>
<keyword evidence="4" id="KW-0539">Nucleus</keyword>
<dbReference type="SUPFAM" id="SSF56219">
    <property type="entry name" value="DNase I-like"/>
    <property type="match status" value="1"/>
</dbReference>
<dbReference type="Gene3D" id="3.30.420.10">
    <property type="entry name" value="Ribonuclease H-like superfamily/Ribonuclease H"/>
    <property type="match status" value="1"/>
</dbReference>
<dbReference type="EMBL" id="OIVN01004779">
    <property type="protein sequence ID" value="SPD19220.1"/>
    <property type="molecule type" value="Genomic_DNA"/>
</dbReference>
<evidence type="ECO:0000256" key="2">
    <source>
        <dbReference type="ARBA" id="ARBA00013081"/>
    </source>
</evidence>
<dbReference type="SMART" id="SM00577">
    <property type="entry name" value="CPDc"/>
    <property type="match status" value="1"/>
</dbReference>
<dbReference type="InterPro" id="IPR012337">
    <property type="entry name" value="RNaseH-like_sf"/>
</dbReference>
<feature type="region of interest" description="Disordered" evidence="7">
    <location>
        <begin position="2036"/>
        <end position="2058"/>
    </location>
</feature>
<evidence type="ECO:0000256" key="5">
    <source>
        <dbReference type="ARBA" id="ARBA00047761"/>
    </source>
</evidence>
<dbReference type="GO" id="GO:0003676">
    <property type="term" value="F:nucleic acid binding"/>
    <property type="evidence" value="ECO:0007669"/>
    <property type="project" value="InterPro"/>
</dbReference>
<evidence type="ECO:0000256" key="4">
    <source>
        <dbReference type="ARBA" id="ARBA00023242"/>
    </source>
</evidence>
<dbReference type="InterPro" id="IPR036412">
    <property type="entry name" value="HAD-like_sf"/>
</dbReference>
<keyword evidence="3" id="KW-0378">Hydrolase</keyword>
<dbReference type="Pfam" id="PF03031">
    <property type="entry name" value="NIF"/>
    <property type="match status" value="1"/>
</dbReference>
<dbReference type="InterPro" id="IPR011947">
    <property type="entry name" value="FCP1_euk"/>
</dbReference>
<feature type="region of interest" description="Disordered" evidence="7">
    <location>
        <begin position="1672"/>
        <end position="1699"/>
    </location>
</feature>
<protein>
    <recommendedName>
        <fullName evidence="2">protein-serine/threonine phosphatase</fullName>
        <ecNumber evidence="2">3.1.3.16</ecNumber>
    </recommendedName>
</protein>
<evidence type="ECO:0000256" key="7">
    <source>
        <dbReference type="SAM" id="MobiDB-lite"/>
    </source>
</evidence>
<dbReference type="PANTHER" id="PTHR23081:SF2">
    <property type="entry name" value="RNA POLYMERASE II C-TERMINAL DOMAIN PHOSPHATASE-LIKE 3"/>
    <property type="match status" value="1"/>
</dbReference>
<gene>
    <name evidence="9" type="ORF">FSB_LOCUS47102</name>
</gene>
<dbReference type="InterPro" id="IPR036691">
    <property type="entry name" value="Endo/exonu/phosph_ase_sf"/>
</dbReference>
<dbReference type="InterPro" id="IPR039189">
    <property type="entry name" value="Fcp1"/>
</dbReference>
<name>A0A2N9I5A7_FAGSY</name>
<dbReference type="Pfam" id="PF25505">
    <property type="entry name" value="ARM_CPL3"/>
    <property type="match status" value="1"/>
</dbReference>
<feature type="compositionally biased region" description="Polar residues" evidence="7">
    <location>
        <begin position="1737"/>
        <end position="1747"/>
    </location>
</feature>
<dbReference type="Pfam" id="PF13456">
    <property type="entry name" value="RVT_3"/>
    <property type="match status" value="1"/>
</dbReference>
<feature type="domain" description="FCP1 homology" evidence="8">
    <location>
        <begin position="2170"/>
        <end position="2350"/>
    </location>
</feature>
<dbReference type="InterPro" id="IPR044730">
    <property type="entry name" value="RNase_H-like_dom_plant"/>
</dbReference>
<feature type="region of interest" description="Disordered" evidence="7">
    <location>
        <begin position="1786"/>
        <end position="1813"/>
    </location>
</feature>
<feature type="compositionally biased region" description="Polar residues" evidence="7">
    <location>
        <begin position="2036"/>
        <end position="2056"/>
    </location>
</feature>
<dbReference type="Pfam" id="PF14111">
    <property type="entry name" value="DUF4283"/>
    <property type="match status" value="1"/>
</dbReference>
<comment type="subcellular location">
    <subcellularLocation>
        <location evidence="1">Nucleus</location>
    </subcellularLocation>
</comment>
<dbReference type="FunFam" id="3.40.50.1000:FF:000098">
    <property type="entry name" value="RNA polymerase II C-terminal domain phosphatase-like 3"/>
    <property type="match status" value="1"/>
</dbReference>
<evidence type="ECO:0000259" key="8">
    <source>
        <dbReference type="PROSITE" id="PS50969"/>
    </source>
</evidence>
<dbReference type="GO" id="GO:0004523">
    <property type="term" value="F:RNA-DNA hybrid ribonuclease activity"/>
    <property type="evidence" value="ECO:0007669"/>
    <property type="project" value="InterPro"/>
</dbReference>
<dbReference type="PROSITE" id="PS50969">
    <property type="entry name" value="FCP1"/>
    <property type="match status" value="1"/>
</dbReference>
<feature type="region of interest" description="Disordered" evidence="7">
    <location>
        <begin position="1"/>
        <end position="20"/>
    </location>
</feature>
<dbReference type="InterPro" id="IPR025558">
    <property type="entry name" value="DUF4283"/>
</dbReference>
<dbReference type="EC" id="3.1.3.16" evidence="2"/>
<accession>A0A2N9I5A7</accession>
<evidence type="ECO:0000256" key="3">
    <source>
        <dbReference type="ARBA" id="ARBA00022801"/>
    </source>
</evidence>
<reference evidence="9" key="1">
    <citation type="submission" date="2018-02" db="EMBL/GenBank/DDBJ databases">
        <authorList>
            <person name="Cohen D.B."/>
            <person name="Kent A.D."/>
        </authorList>
    </citation>
    <scope>NUCLEOTIDE SEQUENCE</scope>
</reference>
<dbReference type="InterPro" id="IPR036397">
    <property type="entry name" value="RNaseH_sf"/>
</dbReference>
<feature type="region of interest" description="Disordered" evidence="7">
    <location>
        <begin position="1736"/>
        <end position="1755"/>
    </location>
</feature>
<dbReference type="GO" id="GO:0005634">
    <property type="term" value="C:nucleus"/>
    <property type="evidence" value="ECO:0007669"/>
    <property type="project" value="UniProtKB-SubCell"/>
</dbReference>
<feature type="compositionally biased region" description="Acidic residues" evidence="7">
    <location>
        <begin position="1684"/>
        <end position="1693"/>
    </location>
</feature>
<dbReference type="InterPro" id="IPR023214">
    <property type="entry name" value="HAD_sf"/>
</dbReference>
<dbReference type="InterPro" id="IPR004274">
    <property type="entry name" value="FCP1_dom"/>
</dbReference>
<dbReference type="Gene3D" id="3.40.50.1000">
    <property type="entry name" value="HAD superfamily/HAD-like"/>
    <property type="match status" value="1"/>
</dbReference>
<proteinExistence type="predicted"/>
<comment type="catalytic activity">
    <reaction evidence="5">
        <text>O-phospho-L-seryl-[protein] + H2O = L-seryl-[protein] + phosphate</text>
        <dbReference type="Rhea" id="RHEA:20629"/>
        <dbReference type="Rhea" id="RHEA-COMP:9863"/>
        <dbReference type="Rhea" id="RHEA-COMP:11604"/>
        <dbReference type="ChEBI" id="CHEBI:15377"/>
        <dbReference type="ChEBI" id="CHEBI:29999"/>
        <dbReference type="ChEBI" id="CHEBI:43474"/>
        <dbReference type="ChEBI" id="CHEBI:83421"/>
        <dbReference type="EC" id="3.1.3.16"/>
    </reaction>
</comment>
<dbReference type="InterPro" id="IPR002156">
    <property type="entry name" value="RNaseH_domain"/>
</dbReference>
<dbReference type="CDD" id="cd07521">
    <property type="entry name" value="HAD_FCP1-like"/>
    <property type="match status" value="1"/>
</dbReference>
<dbReference type="SUPFAM" id="SSF56784">
    <property type="entry name" value="HAD-like"/>
    <property type="match status" value="1"/>
</dbReference>
<dbReference type="PANTHER" id="PTHR23081">
    <property type="entry name" value="RNA POLYMERASE II CTD PHOSPHATASE"/>
    <property type="match status" value="1"/>
</dbReference>
<dbReference type="GO" id="GO:0008420">
    <property type="term" value="F:RNA polymerase II CTD heptapeptide repeat phosphatase activity"/>
    <property type="evidence" value="ECO:0007669"/>
    <property type="project" value="InterPro"/>
</dbReference>